<feature type="compositionally biased region" description="Basic and acidic residues" evidence="1">
    <location>
        <begin position="97"/>
        <end position="115"/>
    </location>
</feature>
<sequence length="1093" mass="122316">MTTRHDKKRDTYHSFIGWFQYAYMSHLCSSLSLSLSLSPRICLRFCRLISYEKIERRAATRSRDRIWGEDSPPTPVRARPFYRFPIPTPPESGGALQKEEEREEREAKEKRRDEISQNLDGKNHWTRPRRAHRIGGTRRRPAVLRLRGRASRRVNGRPRSGFGGLHFFRVLVVWVGGMGAPEGVGGVECGVGAIVWVRRRNGSWWPGRILGQEELSASHLMSPRSGTPVKLLGREDASVDWYNLEKSKRVKPFRCGDFDACIERAEASQGVPIKKREKYARREDAILHALELEKQYMEKQRQKSGTNSNTLSHKFSGNLKKMMNNHSSSGLHLSNNEPSEPENPELQSQSRKAGLPFEERSGDMPLHSQKGKHAKRMNWEDNNSVFLPHMRGLKEFDAIRASLKRKEASSALSEGSPPASFDNHVDDISESHGIVEVNHTSDVKAPMGIKRKGSHVALMEQSLLKRQDRHRPLTQVLHDRKLSAKSSQGNCEQKSSLGKEEKEQIEVSRHAKRRKCLSPLVDSSDCFVHTGHSSEQMQMSPTKSGYSNGHQPGLLEGEEASSGLIGDGETSSSEGDYLVADLDEDTVSHQDAKSFGHGSTNSEEHASKCISTFSDQEKLGKISDNYHTSLSDYKIHTVSDDQTGGTGGIGVSKWHMKGKRNIRNVTRKYMEGFDGKDSVVSSDKCDGSLDGSVERKPFAFKTGWQRLSGQGLYDNDEELNYVYDDDGFFERENRMIGFGKHSYPLMLKAASRDHMHDTDDSDEDSHQMFPSIWEPNKLPHSVRRAYWEESDEFLGSHSVHPLNVGMAPRLVDVNLKVQASYQGEHVPLVSLMSRLNGKAIIGHPVHIEILKDGSTDPLCPRNHLGASTTNVGELAAPTAWRTGKRTAMQRVPRPHLTPLAQGEESEFIPYSDGGGRPLFRKPHAAPTHWSSLMKSSKHLKFQKQLSKKRSLPGQKTRTLSSIATEKKSNRVKASSKHRRKGSGLDGLIKPGSTVPLVTCVPVKVVFTRILEAVGRTSSTSMAHQTLASSISATVVGSRSCWPLFYHPGLVSCNFQWDHVHDPDGGLLGVFGFSCIQSLLSAVAWNRVINRSYY</sequence>
<accession>A0A843V6Q6</accession>
<dbReference type="PANTHER" id="PTHR33697">
    <property type="entry name" value="T17B22.17 PROTEIN-RELATED"/>
    <property type="match status" value="1"/>
</dbReference>
<dbReference type="PROSITE" id="PS50812">
    <property type="entry name" value="PWWP"/>
    <property type="match status" value="1"/>
</dbReference>
<dbReference type="PANTHER" id="PTHR33697:SF2">
    <property type="entry name" value="T17B22.17 PROTEIN"/>
    <property type="match status" value="1"/>
</dbReference>
<dbReference type="InterPro" id="IPR000313">
    <property type="entry name" value="PWWP_dom"/>
</dbReference>
<feature type="compositionally biased region" description="Polar residues" evidence="1">
    <location>
        <begin position="303"/>
        <end position="315"/>
    </location>
</feature>
<dbReference type="InterPro" id="IPR044679">
    <property type="entry name" value="PWWP2-like"/>
</dbReference>
<feature type="compositionally biased region" description="Basic and acidic residues" evidence="1">
    <location>
        <begin position="497"/>
        <end position="509"/>
    </location>
</feature>
<feature type="region of interest" description="Disordered" evidence="1">
    <location>
        <begin position="943"/>
        <end position="985"/>
    </location>
</feature>
<feature type="region of interest" description="Disordered" evidence="1">
    <location>
        <begin position="531"/>
        <end position="575"/>
    </location>
</feature>
<protein>
    <recommendedName>
        <fullName evidence="2">PWWP domain-containing protein</fullName>
    </recommendedName>
</protein>
<feature type="compositionally biased region" description="Polar residues" evidence="1">
    <location>
        <begin position="953"/>
        <end position="963"/>
    </location>
</feature>
<evidence type="ECO:0000256" key="1">
    <source>
        <dbReference type="SAM" id="MobiDB-lite"/>
    </source>
</evidence>
<evidence type="ECO:0000259" key="2">
    <source>
        <dbReference type="PROSITE" id="PS50812"/>
    </source>
</evidence>
<feature type="compositionally biased region" description="Low complexity" evidence="1">
    <location>
        <begin position="324"/>
        <end position="350"/>
    </location>
</feature>
<keyword evidence="4" id="KW-1185">Reference proteome</keyword>
<organism evidence="3 4">
    <name type="scientific">Colocasia esculenta</name>
    <name type="common">Wild taro</name>
    <name type="synonym">Arum esculentum</name>
    <dbReference type="NCBI Taxonomy" id="4460"/>
    <lineage>
        <taxon>Eukaryota</taxon>
        <taxon>Viridiplantae</taxon>
        <taxon>Streptophyta</taxon>
        <taxon>Embryophyta</taxon>
        <taxon>Tracheophyta</taxon>
        <taxon>Spermatophyta</taxon>
        <taxon>Magnoliopsida</taxon>
        <taxon>Liliopsida</taxon>
        <taxon>Araceae</taxon>
        <taxon>Aroideae</taxon>
        <taxon>Colocasieae</taxon>
        <taxon>Colocasia</taxon>
    </lineage>
</organism>
<evidence type="ECO:0000313" key="3">
    <source>
        <dbReference type="EMBL" id="MQL91981.1"/>
    </source>
</evidence>
<dbReference type="Pfam" id="PF00855">
    <property type="entry name" value="PWWP"/>
    <property type="match status" value="1"/>
</dbReference>
<dbReference type="Gene3D" id="2.30.30.140">
    <property type="match status" value="1"/>
</dbReference>
<reference evidence="3" key="1">
    <citation type="submission" date="2017-07" db="EMBL/GenBank/DDBJ databases">
        <title>Taro Niue Genome Assembly and Annotation.</title>
        <authorList>
            <person name="Atibalentja N."/>
            <person name="Keating K."/>
            <person name="Fields C.J."/>
        </authorList>
    </citation>
    <scope>NUCLEOTIDE SEQUENCE</scope>
    <source>
        <strain evidence="3">Niue_2</strain>
        <tissue evidence="3">Leaf</tissue>
    </source>
</reference>
<feature type="compositionally biased region" description="Basic residues" evidence="1">
    <location>
        <begin position="969"/>
        <end position="981"/>
    </location>
</feature>
<name>A0A843V6Q6_COLES</name>
<feature type="region of interest" description="Disordered" evidence="1">
    <location>
        <begin position="78"/>
        <end position="129"/>
    </location>
</feature>
<dbReference type="OrthoDB" id="1908535at2759"/>
<feature type="region of interest" description="Disordered" evidence="1">
    <location>
        <begin position="480"/>
        <end position="511"/>
    </location>
</feature>
<dbReference type="CDD" id="cd05162">
    <property type="entry name" value="PWWP"/>
    <property type="match status" value="1"/>
</dbReference>
<feature type="domain" description="PWWP" evidence="2">
    <location>
        <begin position="191"/>
        <end position="246"/>
    </location>
</feature>
<dbReference type="Proteomes" id="UP000652761">
    <property type="component" value="Unassembled WGS sequence"/>
</dbReference>
<feature type="compositionally biased region" description="Polar residues" evidence="1">
    <location>
        <begin position="484"/>
        <end position="496"/>
    </location>
</feature>
<dbReference type="EMBL" id="NMUH01001398">
    <property type="protein sequence ID" value="MQL91981.1"/>
    <property type="molecule type" value="Genomic_DNA"/>
</dbReference>
<feature type="region of interest" description="Disordered" evidence="1">
    <location>
        <begin position="297"/>
        <end position="375"/>
    </location>
</feature>
<feature type="compositionally biased region" description="Polar residues" evidence="1">
    <location>
        <begin position="531"/>
        <end position="550"/>
    </location>
</feature>
<dbReference type="AlphaFoldDB" id="A0A843V6Q6"/>
<dbReference type="SUPFAM" id="SSF63748">
    <property type="entry name" value="Tudor/PWWP/MBT"/>
    <property type="match status" value="1"/>
</dbReference>
<evidence type="ECO:0000313" key="4">
    <source>
        <dbReference type="Proteomes" id="UP000652761"/>
    </source>
</evidence>
<comment type="caution">
    <text evidence="3">The sequence shown here is derived from an EMBL/GenBank/DDBJ whole genome shotgun (WGS) entry which is preliminary data.</text>
</comment>
<gene>
    <name evidence="3" type="ORF">Taro_024598</name>
</gene>
<proteinExistence type="predicted"/>